<dbReference type="PANTHER" id="PTHR43713">
    <property type="entry name" value="GLUTAMATE-1-SEMIALDEHYDE 2,1-AMINOMUTASE"/>
    <property type="match status" value="1"/>
</dbReference>
<dbReference type="EMBL" id="LAZR01006408">
    <property type="protein sequence ID" value="KKM92326.1"/>
    <property type="molecule type" value="Genomic_DNA"/>
</dbReference>
<gene>
    <name evidence="3" type="ORF">LCGC14_1219610</name>
</gene>
<evidence type="ECO:0000256" key="2">
    <source>
        <dbReference type="ARBA" id="ARBA00022898"/>
    </source>
</evidence>
<keyword evidence="2" id="KW-0663">Pyridoxal phosphate</keyword>
<reference evidence="3" key="1">
    <citation type="journal article" date="2015" name="Nature">
        <title>Complex archaea that bridge the gap between prokaryotes and eukaryotes.</title>
        <authorList>
            <person name="Spang A."/>
            <person name="Saw J.H."/>
            <person name="Jorgensen S.L."/>
            <person name="Zaremba-Niedzwiedzka K."/>
            <person name="Martijn J."/>
            <person name="Lind A.E."/>
            <person name="van Eijk R."/>
            <person name="Schleper C."/>
            <person name="Guy L."/>
            <person name="Ettema T.J."/>
        </authorList>
    </citation>
    <scope>NUCLEOTIDE SEQUENCE</scope>
</reference>
<name>A0A0F9LZ23_9ZZZZ</name>
<dbReference type="GO" id="GO:0008483">
    <property type="term" value="F:transaminase activity"/>
    <property type="evidence" value="ECO:0007669"/>
    <property type="project" value="InterPro"/>
</dbReference>
<proteinExistence type="predicted"/>
<dbReference type="SUPFAM" id="SSF53383">
    <property type="entry name" value="PLP-dependent transferases"/>
    <property type="match status" value="1"/>
</dbReference>
<sequence length="387" mass="42799">DLDNNKFIDMTIMGVGTCTLGYADPDVDNAVLKAISDGSMSTLNCPEEIELAELLIKLHPWAEAVRFARTGGEAMTIAVRIARAYAKTTKIAFCGYHGWHDWYLSSNLADNANLDGHLLPGLDPNGVPRCLLKTALPFEYNKIDQLETLVNENEIGVIVVEPLRHQEPKDNFLKRIREISDKINAVLIFDEITSGWRLTVGGVHLKFNVNPDIVVLGKAMSNGYPMATVIGKGNIMDAAQTSFISSTYWTERIGPTAALATIKKMQNKNVPAHLSSIGEMISRGWEKLANKYSLDIEILPPKALTTISFKYENALEIKTLFTQEMLERGYLAGPSVYVSYSHTNQIVEDYLNAVGDVFKIISQAITQNNVINLLKGPVAHSGFQRLT</sequence>
<feature type="non-terminal residue" evidence="3">
    <location>
        <position position="1"/>
    </location>
</feature>
<evidence type="ECO:0008006" key="4">
    <source>
        <dbReference type="Google" id="ProtNLM"/>
    </source>
</evidence>
<evidence type="ECO:0000313" key="3">
    <source>
        <dbReference type="EMBL" id="KKM92326.1"/>
    </source>
</evidence>
<organism evidence="3">
    <name type="scientific">marine sediment metagenome</name>
    <dbReference type="NCBI Taxonomy" id="412755"/>
    <lineage>
        <taxon>unclassified sequences</taxon>
        <taxon>metagenomes</taxon>
        <taxon>ecological metagenomes</taxon>
    </lineage>
</organism>
<dbReference type="AlphaFoldDB" id="A0A0F9LZ23"/>
<comment type="caution">
    <text evidence="3">The sequence shown here is derived from an EMBL/GenBank/DDBJ whole genome shotgun (WGS) entry which is preliminary data.</text>
</comment>
<dbReference type="InterPro" id="IPR015424">
    <property type="entry name" value="PyrdxlP-dep_Trfase"/>
</dbReference>
<dbReference type="GO" id="GO:0030170">
    <property type="term" value="F:pyridoxal phosphate binding"/>
    <property type="evidence" value="ECO:0007669"/>
    <property type="project" value="InterPro"/>
</dbReference>
<dbReference type="Pfam" id="PF00202">
    <property type="entry name" value="Aminotran_3"/>
    <property type="match status" value="1"/>
</dbReference>
<evidence type="ECO:0000256" key="1">
    <source>
        <dbReference type="ARBA" id="ARBA00001933"/>
    </source>
</evidence>
<protein>
    <recommendedName>
        <fullName evidence="4">Aminotransferase class III</fullName>
    </recommendedName>
</protein>
<accession>A0A0F9LZ23</accession>
<dbReference type="InterPro" id="IPR005814">
    <property type="entry name" value="Aminotrans_3"/>
</dbReference>
<dbReference type="InterPro" id="IPR015422">
    <property type="entry name" value="PyrdxlP-dep_Trfase_small"/>
</dbReference>
<dbReference type="PANTHER" id="PTHR43713:SF3">
    <property type="entry name" value="GLUTAMATE-1-SEMIALDEHYDE 2,1-AMINOMUTASE 1, CHLOROPLASTIC-RELATED"/>
    <property type="match status" value="1"/>
</dbReference>
<dbReference type="InterPro" id="IPR015421">
    <property type="entry name" value="PyrdxlP-dep_Trfase_major"/>
</dbReference>
<dbReference type="Gene3D" id="3.40.640.10">
    <property type="entry name" value="Type I PLP-dependent aspartate aminotransferase-like (Major domain)"/>
    <property type="match status" value="1"/>
</dbReference>
<comment type="cofactor">
    <cofactor evidence="1">
        <name>pyridoxal 5'-phosphate</name>
        <dbReference type="ChEBI" id="CHEBI:597326"/>
    </cofactor>
</comment>
<dbReference type="Gene3D" id="3.90.1150.10">
    <property type="entry name" value="Aspartate Aminotransferase, domain 1"/>
    <property type="match status" value="1"/>
</dbReference>